<evidence type="ECO:0000256" key="7">
    <source>
        <dbReference type="ARBA" id="ARBA00023033"/>
    </source>
</evidence>
<evidence type="ECO:0000256" key="1">
    <source>
        <dbReference type="ARBA" id="ARBA00001971"/>
    </source>
</evidence>
<evidence type="ECO:0000256" key="6">
    <source>
        <dbReference type="ARBA" id="ARBA00023004"/>
    </source>
</evidence>
<evidence type="ECO:0000313" key="9">
    <source>
        <dbReference type="Proteomes" id="UP000315295"/>
    </source>
</evidence>
<dbReference type="Pfam" id="PF00067">
    <property type="entry name" value="p450"/>
    <property type="match status" value="2"/>
</dbReference>
<dbReference type="Proteomes" id="UP000315295">
    <property type="component" value="Unassembled WGS sequence"/>
</dbReference>
<evidence type="ECO:0000313" key="8">
    <source>
        <dbReference type="EMBL" id="TQD85658.1"/>
    </source>
</evidence>
<dbReference type="Gene3D" id="1.10.630.10">
    <property type="entry name" value="Cytochrome P450"/>
    <property type="match status" value="2"/>
</dbReference>
<keyword evidence="3" id="KW-0349">Heme</keyword>
<dbReference type="GO" id="GO:0016705">
    <property type="term" value="F:oxidoreductase activity, acting on paired donors, with incorporation or reduction of molecular oxygen"/>
    <property type="evidence" value="ECO:0007669"/>
    <property type="project" value="InterPro"/>
</dbReference>
<dbReference type="AlphaFoldDB" id="A0A540LGP8"/>
<dbReference type="InterPro" id="IPR036396">
    <property type="entry name" value="Cyt_P450_sf"/>
</dbReference>
<organism evidence="8 9">
    <name type="scientific">Malus baccata</name>
    <name type="common">Siberian crab apple</name>
    <name type="synonym">Pyrus baccata</name>
    <dbReference type="NCBI Taxonomy" id="106549"/>
    <lineage>
        <taxon>Eukaryota</taxon>
        <taxon>Viridiplantae</taxon>
        <taxon>Streptophyta</taxon>
        <taxon>Embryophyta</taxon>
        <taxon>Tracheophyta</taxon>
        <taxon>Spermatophyta</taxon>
        <taxon>Magnoliopsida</taxon>
        <taxon>eudicotyledons</taxon>
        <taxon>Gunneridae</taxon>
        <taxon>Pentapetalae</taxon>
        <taxon>rosids</taxon>
        <taxon>fabids</taxon>
        <taxon>Rosales</taxon>
        <taxon>Rosaceae</taxon>
        <taxon>Amygdaloideae</taxon>
        <taxon>Maleae</taxon>
        <taxon>Malus</taxon>
    </lineage>
</organism>
<protein>
    <submittedName>
        <fullName evidence="8">Uncharacterized protein</fullName>
    </submittedName>
</protein>
<dbReference type="GO" id="GO:0020037">
    <property type="term" value="F:heme binding"/>
    <property type="evidence" value="ECO:0007669"/>
    <property type="project" value="InterPro"/>
</dbReference>
<dbReference type="SUPFAM" id="SSF48264">
    <property type="entry name" value="Cytochrome P450"/>
    <property type="match status" value="1"/>
</dbReference>
<dbReference type="EMBL" id="VIEB01000589">
    <property type="protein sequence ID" value="TQD85658.1"/>
    <property type="molecule type" value="Genomic_DNA"/>
</dbReference>
<keyword evidence="9" id="KW-1185">Reference proteome</keyword>
<comment type="similarity">
    <text evidence="2">Belongs to the cytochrome P450 family.</text>
</comment>
<keyword evidence="4" id="KW-0479">Metal-binding</keyword>
<accession>A0A540LGP8</accession>
<dbReference type="InterPro" id="IPR001128">
    <property type="entry name" value="Cyt_P450"/>
</dbReference>
<dbReference type="STRING" id="106549.A0A540LGP8"/>
<comment type="cofactor">
    <cofactor evidence="1">
        <name>heme</name>
        <dbReference type="ChEBI" id="CHEBI:30413"/>
    </cofactor>
</comment>
<name>A0A540LGP8_MALBA</name>
<evidence type="ECO:0000256" key="2">
    <source>
        <dbReference type="ARBA" id="ARBA00010617"/>
    </source>
</evidence>
<dbReference type="GO" id="GO:0005506">
    <property type="term" value="F:iron ion binding"/>
    <property type="evidence" value="ECO:0007669"/>
    <property type="project" value="InterPro"/>
</dbReference>
<keyword evidence="5" id="KW-0560">Oxidoreductase</keyword>
<dbReference type="GO" id="GO:0004497">
    <property type="term" value="F:monooxygenase activity"/>
    <property type="evidence" value="ECO:0007669"/>
    <property type="project" value="UniProtKB-KW"/>
</dbReference>
<dbReference type="PANTHER" id="PTHR24296">
    <property type="entry name" value="CYTOCHROME P450"/>
    <property type="match status" value="1"/>
</dbReference>
<evidence type="ECO:0000256" key="5">
    <source>
        <dbReference type="ARBA" id="ARBA00023002"/>
    </source>
</evidence>
<evidence type="ECO:0000256" key="4">
    <source>
        <dbReference type="ARBA" id="ARBA00022723"/>
    </source>
</evidence>
<proteinExistence type="inferred from homology"/>
<reference evidence="8 9" key="1">
    <citation type="journal article" date="2019" name="G3 (Bethesda)">
        <title>Sequencing of a Wild Apple (Malus baccata) Genome Unravels the Differences Between Cultivated and Wild Apple Species Regarding Disease Resistance and Cold Tolerance.</title>
        <authorList>
            <person name="Chen X."/>
        </authorList>
    </citation>
    <scope>NUCLEOTIDE SEQUENCE [LARGE SCALE GENOMIC DNA]</scope>
    <source>
        <strain evidence="9">cv. Shandingzi</strain>
        <tissue evidence="8">Leaves</tissue>
    </source>
</reference>
<sequence length="280" mass="33032">MSRGRPSATPHWNFVMENVRVEIESRLILSLDIATEIGCRFDLQDVLERFVFNNVSKLAFNVDPNCLRSGYGKFKFVDFDSNPDHFMQAFEEAATLNSARFMYAFQFMLKVKKIFNVGSERRLKESISTVHNFADGIIKSRISDERSEDHHDLLSLFIGIPKKQPIIEFSPRYRDKHHYRRSGHDIISFDMLYPPVPIDSKVCLNDDVWLNGTVMGKGWLVTYHAYTMRHMEMIWGNNYREYLPKRWLMEDDTCRQESVFRYSIFHARLRMCLGKDLAYI</sequence>
<keyword evidence="6" id="KW-0408">Iron</keyword>
<comment type="caution">
    <text evidence="8">The sequence shown here is derived from an EMBL/GenBank/DDBJ whole genome shotgun (WGS) entry which is preliminary data.</text>
</comment>
<keyword evidence="7" id="KW-0503">Monooxygenase</keyword>
<gene>
    <name evidence="8" type="ORF">C1H46_028832</name>
</gene>
<evidence type="ECO:0000256" key="3">
    <source>
        <dbReference type="ARBA" id="ARBA00022617"/>
    </source>
</evidence>